<comment type="caution">
    <text evidence="2">The sequence shown here is derived from an EMBL/GenBank/DDBJ whole genome shotgun (WGS) entry which is preliminary data.</text>
</comment>
<keyword evidence="3" id="KW-1185">Reference proteome</keyword>
<protein>
    <submittedName>
        <fullName evidence="2">Uncharacterized protein</fullName>
    </submittedName>
</protein>
<reference evidence="2" key="1">
    <citation type="submission" date="2021-06" db="EMBL/GenBank/DDBJ databases">
        <title>Parelaphostrongylus tenuis whole genome reference sequence.</title>
        <authorList>
            <person name="Garwood T.J."/>
            <person name="Larsen P.A."/>
            <person name="Fountain-Jones N.M."/>
            <person name="Garbe J.R."/>
            <person name="Macchietto M.G."/>
            <person name="Kania S.A."/>
            <person name="Gerhold R.W."/>
            <person name="Richards J.E."/>
            <person name="Wolf T.M."/>
        </authorList>
    </citation>
    <scope>NUCLEOTIDE SEQUENCE</scope>
    <source>
        <strain evidence="2">MNPRO001-30</strain>
        <tissue evidence="2">Meninges</tissue>
    </source>
</reference>
<feature type="compositionally biased region" description="Polar residues" evidence="1">
    <location>
        <begin position="18"/>
        <end position="33"/>
    </location>
</feature>
<dbReference type="EMBL" id="JAHQIW010001747">
    <property type="protein sequence ID" value="KAJ1353555.1"/>
    <property type="molecule type" value="Genomic_DNA"/>
</dbReference>
<sequence length="68" mass="7657">MWTSSIAYRSPGERAKSSLDSNQTRQPTSANSSMDILHFGRQLHGDRLLVDDSLLACRPIGLLIHRMF</sequence>
<evidence type="ECO:0000313" key="3">
    <source>
        <dbReference type="Proteomes" id="UP001196413"/>
    </source>
</evidence>
<evidence type="ECO:0000256" key="1">
    <source>
        <dbReference type="SAM" id="MobiDB-lite"/>
    </source>
</evidence>
<dbReference type="AlphaFoldDB" id="A0AAD5M996"/>
<feature type="region of interest" description="Disordered" evidence="1">
    <location>
        <begin position="1"/>
        <end position="33"/>
    </location>
</feature>
<organism evidence="2 3">
    <name type="scientific">Parelaphostrongylus tenuis</name>
    <name type="common">Meningeal worm</name>
    <dbReference type="NCBI Taxonomy" id="148309"/>
    <lineage>
        <taxon>Eukaryota</taxon>
        <taxon>Metazoa</taxon>
        <taxon>Ecdysozoa</taxon>
        <taxon>Nematoda</taxon>
        <taxon>Chromadorea</taxon>
        <taxon>Rhabditida</taxon>
        <taxon>Rhabditina</taxon>
        <taxon>Rhabditomorpha</taxon>
        <taxon>Strongyloidea</taxon>
        <taxon>Metastrongylidae</taxon>
        <taxon>Parelaphostrongylus</taxon>
    </lineage>
</organism>
<name>A0AAD5M996_PARTN</name>
<evidence type="ECO:0000313" key="2">
    <source>
        <dbReference type="EMBL" id="KAJ1353555.1"/>
    </source>
</evidence>
<proteinExistence type="predicted"/>
<gene>
    <name evidence="2" type="ORF">KIN20_010204</name>
</gene>
<dbReference type="Proteomes" id="UP001196413">
    <property type="component" value="Unassembled WGS sequence"/>
</dbReference>
<accession>A0AAD5M996</accession>